<sequence length="277" mass="29063">MCAKRWVIRRCQLGRLASGSVPLAKSLASSITDGSTWTRADIGCSNCGTPSTSSVFALRRIPEVTSSNPGTTAGGLGDAFARLRGRIFAGLEFIASRMKTVPRVVICSGGWQCAGNNSEHFYGRNEWALRRLVDPHRATTAARIIDGLDRADASFLASNATNLRCGAYHPPGSCDFGGSIITGNEGLALADMARSFFGACVVHHSNPNLMADSANLAAVAIVEASGAGGPPITLTGDRPDEPPPALHRPENRAQRQRGFVGDYGNPGGLAQAPTTRS</sequence>
<gene>
    <name evidence="2" type="ORF">BDK51DRAFT_36597</name>
</gene>
<keyword evidence="3" id="KW-1185">Reference proteome</keyword>
<name>A0A4P9VY57_9FUNG</name>
<evidence type="ECO:0000313" key="3">
    <source>
        <dbReference type="Proteomes" id="UP000269721"/>
    </source>
</evidence>
<evidence type="ECO:0000313" key="2">
    <source>
        <dbReference type="EMBL" id="RKO83673.1"/>
    </source>
</evidence>
<proteinExistence type="predicted"/>
<dbReference type="EMBL" id="ML000965">
    <property type="protein sequence ID" value="RKO83673.1"/>
    <property type="molecule type" value="Genomic_DNA"/>
</dbReference>
<organism evidence="2 3">
    <name type="scientific">Blyttiomyces helicus</name>
    <dbReference type="NCBI Taxonomy" id="388810"/>
    <lineage>
        <taxon>Eukaryota</taxon>
        <taxon>Fungi</taxon>
        <taxon>Fungi incertae sedis</taxon>
        <taxon>Chytridiomycota</taxon>
        <taxon>Chytridiomycota incertae sedis</taxon>
        <taxon>Chytridiomycetes</taxon>
        <taxon>Chytridiomycetes incertae sedis</taxon>
        <taxon>Blyttiomyces</taxon>
    </lineage>
</organism>
<evidence type="ECO:0000256" key="1">
    <source>
        <dbReference type="SAM" id="MobiDB-lite"/>
    </source>
</evidence>
<protein>
    <submittedName>
        <fullName evidence="2">Uncharacterized protein</fullName>
    </submittedName>
</protein>
<dbReference type="AlphaFoldDB" id="A0A4P9VY57"/>
<reference evidence="3" key="1">
    <citation type="journal article" date="2018" name="Nat. Microbiol.">
        <title>Leveraging single-cell genomics to expand the fungal tree of life.</title>
        <authorList>
            <person name="Ahrendt S.R."/>
            <person name="Quandt C.A."/>
            <person name="Ciobanu D."/>
            <person name="Clum A."/>
            <person name="Salamov A."/>
            <person name="Andreopoulos B."/>
            <person name="Cheng J.F."/>
            <person name="Woyke T."/>
            <person name="Pelin A."/>
            <person name="Henrissat B."/>
            <person name="Reynolds N.K."/>
            <person name="Benny G.L."/>
            <person name="Smith M.E."/>
            <person name="James T.Y."/>
            <person name="Grigoriev I.V."/>
        </authorList>
    </citation>
    <scope>NUCLEOTIDE SEQUENCE [LARGE SCALE GENOMIC DNA]</scope>
</reference>
<feature type="region of interest" description="Disordered" evidence="1">
    <location>
        <begin position="229"/>
        <end position="277"/>
    </location>
</feature>
<feature type="compositionally biased region" description="Basic and acidic residues" evidence="1">
    <location>
        <begin position="237"/>
        <end position="253"/>
    </location>
</feature>
<accession>A0A4P9VY57</accession>
<dbReference type="Proteomes" id="UP000269721">
    <property type="component" value="Unassembled WGS sequence"/>
</dbReference>